<evidence type="ECO:0000313" key="1">
    <source>
        <dbReference type="EMBL" id="KAK3777863.1"/>
    </source>
</evidence>
<name>A0AAE0ZY63_9GAST</name>
<accession>A0AAE0ZY63</accession>
<organism evidence="1 2">
    <name type="scientific">Elysia crispata</name>
    <name type="common">lettuce slug</name>
    <dbReference type="NCBI Taxonomy" id="231223"/>
    <lineage>
        <taxon>Eukaryota</taxon>
        <taxon>Metazoa</taxon>
        <taxon>Spiralia</taxon>
        <taxon>Lophotrochozoa</taxon>
        <taxon>Mollusca</taxon>
        <taxon>Gastropoda</taxon>
        <taxon>Heterobranchia</taxon>
        <taxon>Euthyneura</taxon>
        <taxon>Panpulmonata</taxon>
        <taxon>Sacoglossa</taxon>
        <taxon>Placobranchoidea</taxon>
        <taxon>Plakobranchidae</taxon>
        <taxon>Elysia</taxon>
    </lineage>
</organism>
<evidence type="ECO:0000313" key="2">
    <source>
        <dbReference type="Proteomes" id="UP001283361"/>
    </source>
</evidence>
<proteinExistence type="predicted"/>
<sequence length="249" mass="28112">MRLFKVEKERFQDECVRFSIDSFKIQDCGVKIFGKHSPFYENGENSSVKNRVVNSGGLRYNYYGPAYTASVGVGRLTEVYGNLIKVPENTMERMLASATTRKSDSELVSDFLIQNIVWGWPDKKLHAPQLIATLTCLSSQQGDSKFDVWLGNVARRLVSGTGCLPSPPHTEDRQAPMTILRTPHLSQHGSRQRPQDKGQLKIYRLVVARSRLSGPIFACSAFFFLSVYRTRLLRDDSRTFSVSHQTAQG</sequence>
<dbReference type="AlphaFoldDB" id="A0AAE0ZY63"/>
<dbReference type="EMBL" id="JAWDGP010003058">
    <property type="protein sequence ID" value="KAK3777863.1"/>
    <property type="molecule type" value="Genomic_DNA"/>
</dbReference>
<dbReference type="Proteomes" id="UP001283361">
    <property type="component" value="Unassembled WGS sequence"/>
</dbReference>
<gene>
    <name evidence="1" type="ORF">RRG08_038110</name>
</gene>
<protein>
    <submittedName>
        <fullName evidence="1">Uncharacterized protein</fullName>
    </submittedName>
</protein>
<keyword evidence="2" id="KW-1185">Reference proteome</keyword>
<reference evidence="1" key="1">
    <citation type="journal article" date="2023" name="G3 (Bethesda)">
        <title>A reference genome for the long-term kleptoplast-retaining sea slug Elysia crispata morphotype clarki.</title>
        <authorList>
            <person name="Eastman K.E."/>
            <person name="Pendleton A.L."/>
            <person name="Shaikh M.A."/>
            <person name="Suttiyut T."/>
            <person name="Ogas R."/>
            <person name="Tomko P."/>
            <person name="Gavelis G."/>
            <person name="Widhalm J.R."/>
            <person name="Wisecaver J.H."/>
        </authorList>
    </citation>
    <scope>NUCLEOTIDE SEQUENCE</scope>
    <source>
        <strain evidence="1">ECLA1</strain>
    </source>
</reference>
<comment type="caution">
    <text evidence="1">The sequence shown here is derived from an EMBL/GenBank/DDBJ whole genome shotgun (WGS) entry which is preliminary data.</text>
</comment>